<evidence type="ECO:0000313" key="1">
    <source>
        <dbReference type="EMBL" id="EIG29373.1"/>
    </source>
</evidence>
<organism evidence="1 2">
    <name type="scientific">Neisseria sicca VK64</name>
    <dbReference type="NCBI Taxonomy" id="1095748"/>
    <lineage>
        <taxon>Bacteria</taxon>
        <taxon>Pseudomonadati</taxon>
        <taxon>Pseudomonadota</taxon>
        <taxon>Betaproteobacteria</taxon>
        <taxon>Neisseriales</taxon>
        <taxon>Neisseriaceae</taxon>
        <taxon>Neisseria</taxon>
    </lineage>
</organism>
<evidence type="ECO:0000313" key="2">
    <source>
        <dbReference type="Proteomes" id="UP000004473"/>
    </source>
</evidence>
<comment type="caution">
    <text evidence="1">The sequence shown here is derived from an EMBL/GenBank/DDBJ whole genome shotgun (WGS) entry which is preliminary data.</text>
</comment>
<gene>
    <name evidence="1" type="ORF">HMPREF1051_2627</name>
</gene>
<dbReference type="EMBL" id="AJMT01000074">
    <property type="protein sequence ID" value="EIG29373.1"/>
    <property type="molecule type" value="Genomic_DNA"/>
</dbReference>
<dbReference type="Proteomes" id="UP000004473">
    <property type="component" value="Unassembled WGS sequence"/>
</dbReference>
<dbReference type="RefSeq" id="WP_003765018.1">
    <property type="nucleotide sequence ID" value="NZ_AJMT01000074.1"/>
</dbReference>
<reference evidence="1 2" key="1">
    <citation type="submission" date="2012-04" db="EMBL/GenBank/DDBJ databases">
        <authorList>
            <person name="Harkins D.M."/>
            <person name="Madupu R."/>
            <person name="Durkin A.S."/>
            <person name="Torralba M."/>
            <person name="Methe B."/>
            <person name="Sutton G.G."/>
            <person name="Nelson K.E."/>
        </authorList>
    </citation>
    <scope>NUCLEOTIDE SEQUENCE [LARGE SCALE GENOMIC DNA]</scope>
    <source>
        <strain evidence="1 2">VK64</strain>
    </source>
</reference>
<sequence length="269" mass="31156">MKISNKNIVILMCLFNLLSCNSQPDLEQSGKTNTGIIKSKYKEQREEHFECHSSEYRFNTLPPLPEPLPYVDFEPIYIRQQRESPFGNAAKRLTIPMNEALIISKLQNLGFIEYSNNEIYEKNFRKKGMYSDREDDGIYLISIILKDIIKPGCPYNINVYYINNKVNGNKVNGVEVRIGDDGLILRDTAIPDLLISTINHKHKPENLFKDLLDKHIQNIEAFKQKQPLNEELISTRAVYDGITYEINSFGGGRETMLQIYRYKDSKISH</sequence>
<accession>I2NU62</accession>
<name>I2NU62_NEISI</name>
<dbReference type="AlphaFoldDB" id="I2NU62"/>
<dbReference type="PATRIC" id="fig|1095748.3.peg.1004"/>
<proteinExistence type="predicted"/>
<protein>
    <submittedName>
        <fullName evidence="1">Uncharacterized protein</fullName>
    </submittedName>
</protein>